<protein>
    <submittedName>
        <fullName evidence="1">Uncharacterized protein</fullName>
    </submittedName>
</protein>
<keyword evidence="2" id="KW-1185">Reference proteome</keyword>
<comment type="caution">
    <text evidence="1">The sequence shown here is derived from an EMBL/GenBank/DDBJ whole genome shotgun (WGS) entry which is preliminary data.</text>
</comment>
<dbReference type="OrthoDB" id="4351978at2"/>
<name>A0A401YQS1_9ACTN</name>
<evidence type="ECO:0000313" key="1">
    <source>
        <dbReference type="EMBL" id="GCD96931.1"/>
    </source>
</evidence>
<proteinExistence type="predicted"/>
<gene>
    <name evidence="1" type="ORF">EHYA_04618</name>
</gene>
<evidence type="ECO:0000313" key="2">
    <source>
        <dbReference type="Proteomes" id="UP000286931"/>
    </source>
</evidence>
<dbReference type="AlphaFoldDB" id="A0A401YQS1"/>
<dbReference type="RefSeq" id="WP_126638956.1">
    <property type="nucleotide sequence ID" value="NZ_BIFH01000022.1"/>
</dbReference>
<sequence>MTDVGTLHGAVVSMAAWSIHLNPVDGHLRPWRLAVVSAALDVPGPLERAAFHLSDTDVAVLAGTVLRPPRPEDRPPGRARVLRGGIGLRLRLFVHAIDGDRPEPRGLIHLREHHRQVLLDDIARHRRDLIPTATPPDPRLCLDPMPVIGLTIDQVAALRDRCDHWLHSEGIRAAITDRELAARVQARAADR</sequence>
<reference evidence="1 2" key="1">
    <citation type="submission" date="2018-12" db="EMBL/GenBank/DDBJ databases">
        <title>Draft genome sequence of Embleya hyalina NBRC 13850T.</title>
        <authorList>
            <person name="Komaki H."/>
            <person name="Hosoyama A."/>
            <person name="Kimura A."/>
            <person name="Ichikawa N."/>
            <person name="Tamura T."/>
        </authorList>
    </citation>
    <scope>NUCLEOTIDE SEQUENCE [LARGE SCALE GENOMIC DNA]</scope>
    <source>
        <strain evidence="1 2">NBRC 13850</strain>
    </source>
</reference>
<dbReference type="Proteomes" id="UP000286931">
    <property type="component" value="Unassembled WGS sequence"/>
</dbReference>
<accession>A0A401YQS1</accession>
<organism evidence="1 2">
    <name type="scientific">Embleya hyalina</name>
    <dbReference type="NCBI Taxonomy" id="516124"/>
    <lineage>
        <taxon>Bacteria</taxon>
        <taxon>Bacillati</taxon>
        <taxon>Actinomycetota</taxon>
        <taxon>Actinomycetes</taxon>
        <taxon>Kitasatosporales</taxon>
        <taxon>Streptomycetaceae</taxon>
        <taxon>Embleya</taxon>
    </lineage>
</organism>
<dbReference type="EMBL" id="BIFH01000022">
    <property type="protein sequence ID" value="GCD96931.1"/>
    <property type="molecule type" value="Genomic_DNA"/>
</dbReference>